<comment type="caution">
    <text evidence="1">The sequence shown here is derived from an EMBL/GenBank/DDBJ whole genome shotgun (WGS) entry which is preliminary data.</text>
</comment>
<sequence>MLVASLLVFAATASALPVNQEDVKYVKYWLVPLSTSHQDPSSGLTQVSWKYHLLPTIRGLGHDFSTYQETPTAYKVVWLLANVTNPLISPPMMTSTGELIDSAE</sequence>
<keyword evidence="2" id="KW-1185">Reference proteome</keyword>
<reference evidence="1" key="1">
    <citation type="journal article" date="2021" name="Mol. Ecol. Resour.">
        <title>Apolygus lucorum genome provides insights into omnivorousness and mesophyll feeding.</title>
        <authorList>
            <person name="Liu Y."/>
            <person name="Liu H."/>
            <person name="Wang H."/>
            <person name="Huang T."/>
            <person name="Liu B."/>
            <person name="Yang B."/>
            <person name="Yin L."/>
            <person name="Li B."/>
            <person name="Zhang Y."/>
            <person name="Zhang S."/>
            <person name="Jiang F."/>
            <person name="Zhang X."/>
            <person name="Ren Y."/>
            <person name="Wang B."/>
            <person name="Wang S."/>
            <person name="Lu Y."/>
            <person name="Wu K."/>
            <person name="Fan W."/>
            <person name="Wang G."/>
        </authorList>
    </citation>
    <scope>NUCLEOTIDE SEQUENCE</scope>
    <source>
        <strain evidence="1">12Hb</strain>
    </source>
</reference>
<gene>
    <name evidence="1" type="ORF">GE061_016426</name>
</gene>
<proteinExistence type="predicted"/>
<name>A0A6A4JFU2_APOLU</name>
<organism evidence="1 2">
    <name type="scientific">Apolygus lucorum</name>
    <name type="common">Small green plant bug</name>
    <name type="synonym">Lygocoris lucorum</name>
    <dbReference type="NCBI Taxonomy" id="248454"/>
    <lineage>
        <taxon>Eukaryota</taxon>
        <taxon>Metazoa</taxon>
        <taxon>Ecdysozoa</taxon>
        <taxon>Arthropoda</taxon>
        <taxon>Hexapoda</taxon>
        <taxon>Insecta</taxon>
        <taxon>Pterygota</taxon>
        <taxon>Neoptera</taxon>
        <taxon>Paraneoptera</taxon>
        <taxon>Hemiptera</taxon>
        <taxon>Heteroptera</taxon>
        <taxon>Panheteroptera</taxon>
        <taxon>Cimicomorpha</taxon>
        <taxon>Miridae</taxon>
        <taxon>Mirini</taxon>
        <taxon>Apolygus</taxon>
    </lineage>
</organism>
<evidence type="ECO:0000313" key="2">
    <source>
        <dbReference type="Proteomes" id="UP000466442"/>
    </source>
</evidence>
<dbReference type="EMBL" id="WIXP02000007">
    <property type="protein sequence ID" value="KAF6207977.1"/>
    <property type="molecule type" value="Genomic_DNA"/>
</dbReference>
<dbReference type="AlphaFoldDB" id="A0A6A4JFU2"/>
<accession>A0A6A4JFU2</accession>
<evidence type="ECO:0000313" key="1">
    <source>
        <dbReference type="EMBL" id="KAF6207977.1"/>
    </source>
</evidence>
<protein>
    <submittedName>
        <fullName evidence="1">Uncharacterized protein</fullName>
    </submittedName>
</protein>
<dbReference type="Proteomes" id="UP000466442">
    <property type="component" value="Unassembled WGS sequence"/>
</dbReference>